<protein>
    <submittedName>
        <fullName evidence="2">Uncharacterized protein</fullName>
    </submittedName>
</protein>
<accession>A0A562WLE5</accession>
<dbReference type="OrthoDB" id="3399108at2"/>
<name>A0A562WLE5_9ACTN</name>
<dbReference type="RefSeq" id="WP_145819693.1">
    <property type="nucleotide sequence ID" value="NZ_AP023438.1"/>
</dbReference>
<feature type="region of interest" description="Disordered" evidence="1">
    <location>
        <begin position="165"/>
        <end position="198"/>
    </location>
</feature>
<evidence type="ECO:0000313" key="3">
    <source>
        <dbReference type="Proteomes" id="UP000319728"/>
    </source>
</evidence>
<dbReference type="AlphaFoldDB" id="A0A562WLE5"/>
<comment type="caution">
    <text evidence="2">The sequence shown here is derived from an EMBL/GenBank/DDBJ whole genome shotgun (WGS) entry which is preliminary data.</text>
</comment>
<evidence type="ECO:0000313" key="2">
    <source>
        <dbReference type="EMBL" id="TWJ31113.1"/>
    </source>
</evidence>
<sequence>MTWRDTYWQDAASDPAYFAAVEFATVLDGDYGTRMFGRWVDERYPDSREFLRAVEYLLVTNAYGENVAETMETFHQRVARPWEDRAMLTALERTSARYGDVPTQVRDDSEVMVLADALTAGPDIFRLWREELQESSVAVLRDGGVLDAFLDDCVHLAHEAKAYQVEQDRVEQDRGRGKERVDDPDSPASGTDRSAYHEEGGVTVVRRRGVQFSEPAEVAANRYPWLSYAFRIGVAFTLNPEANAYLPEKLTWDEAQDHLGRWGVDLGEFVERVTEAMNRHPVRMYRDERMTITIIGDSVDVAVTIDSGLNAHNTGIIATLDTDGAYTHYVQYKDLVMFYVDENDMNTPIYNVLKTFGDLWVGGDAESYVVRHGKGRKAHFTVTPVKESHQASLVAVVRRCSGMTVKVLD</sequence>
<reference evidence="2 3" key="1">
    <citation type="submission" date="2019-07" db="EMBL/GenBank/DDBJ databases">
        <title>R&amp;d 2014.</title>
        <authorList>
            <person name="Klenk H.-P."/>
        </authorList>
    </citation>
    <scope>NUCLEOTIDE SEQUENCE [LARGE SCALE GENOMIC DNA]</scope>
    <source>
        <strain evidence="2 3">DSM 43912</strain>
    </source>
</reference>
<dbReference type="EMBL" id="VLLP01000001">
    <property type="protein sequence ID" value="TWJ31113.1"/>
    <property type="molecule type" value="Genomic_DNA"/>
</dbReference>
<dbReference type="Proteomes" id="UP000319728">
    <property type="component" value="Unassembled WGS sequence"/>
</dbReference>
<organism evidence="2 3">
    <name type="scientific">Micromonospora sagamiensis</name>
    <dbReference type="NCBI Taxonomy" id="47875"/>
    <lineage>
        <taxon>Bacteria</taxon>
        <taxon>Bacillati</taxon>
        <taxon>Actinomycetota</taxon>
        <taxon>Actinomycetes</taxon>
        <taxon>Micromonosporales</taxon>
        <taxon>Micromonosporaceae</taxon>
        <taxon>Micromonospora</taxon>
    </lineage>
</organism>
<evidence type="ECO:0000256" key="1">
    <source>
        <dbReference type="SAM" id="MobiDB-lite"/>
    </source>
</evidence>
<gene>
    <name evidence="2" type="ORF">JD81_04665</name>
</gene>
<proteinExistence type="predicted"/>
<keyword evidence="3" id="KW-1185">Reference proteome</keyword>
<feature type="compositionally biased region" description="Basic and acidic residues" evidence="1">
    <location>
        <begin position="165"/>
        <end position="183"/>
    </location>
</feature>